<dbReference type="PANTHER" id="PTHR11705">
    <property type="entry name" value="PROTEASE FAMILY M14 CARBOXYPEPTIDASE A,B"/>
    <property type="match status" value="1"/>
</dbReference>
<dbReference type="Proteomes" id="UP001159405">
    <property type="component" value="Unassembled WGS sequence"/>
</dbReference>
<keyword evidence="9" id="KW-0862">Zinc</keyword>
<sequence>MKAIGLKSFRIGVVILVFLAFHHQSQSARLYDGCFLPVASSSVIFDKTLSPEQMTIRFATILRHKVLRVIPQNEDQVRSLRELLQRKNDVDVWKDSLIPGEEVHIDLGPDAIKDFKAYLSERSLEFDTMIEDTQTLIDNEEVCCSEVNEDNFDKCYHTLDEDCPGLLEGDSASGLWDQDTYNRDESIYNELFRLAEEYPHLVKLINLGKSYEQRNMLGIEIKQKKHLSHERRLVFIICGIHAREWISPATCMYILRQLLESKDGNDEGAANMLNTFDWFFLPVVNVDGYNYTQEVDRLWRKNRRPVLSVGSVNIIGVDLNRNFPNENWDPVYGGTIDYVYDTLGVTHSYTMELRPPANFSGKGFILPACQITESGREIMAAFKALITPLMAETVDVWKESLIPGEEFHIHLSPDAIEDFKADLTKRSLEFEIMIDDIQALIDKESLCCAERDEDNFDNCYHTVDEIHDELFRLGKEYPDLVKLINLGKSYEKRNMLGIQIKQKIHNARERGLVFIVCGIHAREWISPATCMYMLRQLLKSTESDEGIANMLNTFNWFFLPVYNVDGYNFTMEVDRLWRKNRRPILFTSSGPIVGVDLNRNFPNEYWGLNDCISDPICETYPGEEPLSEIETRNVVAHLKRSAPQLISFFDLHSYSQVWCSPWSSKNGTPPDYSLMRRVMKVGTEAIRNTSGRVFEFGTIYSTIYPAYGDTVDYTYDGLGVTHSYTIELRPSESADNGDESGFILPACQIIDSGREIMAAFKAITPVMAKSERKVKRKRKRTSQHST</sequence>
<evidence type="ECO:0000256" key="4">
    <source>
        <dbReference type="ARBA" id="ARBA00022645"/>
    </source>
</evidence>
<feature type="domain" description="Peptidase M14" evidence="16">
    <location>
        <begin position="180"/>
        <end position="466"/>
    </location>
</feature>
<evidence type="ECO:0000256" key="12">
    <source>
        <dbReference type="ARBA" id="ARBA00023145"/>
    </source>
</evidence>
<evidence type="ECO:0000256" key="5">
    <source>
        <dbReference type="ARBA" id="ARBA00022670"/>
    </source>
</evidence>
<dbReference type="Gene3D" id="3.30.70.340">
    <property type="entry name" value="Metallocarboxypeptidase-like"/>
    <property type="match status" value="2"/>
</dbReference>
<evidence type="ECO:0000256" key="10">
    <source>
        <dbReference type="ARBA" id="ARBA00023026"/>
    </source>
</evidence>
<evidence type="ECO:0000256" key="1">
    <source>
        <dbReference type="ARBA" id="ARBA00001947"/>
    </source>
</evidence>
<keyword evidence="11" id="KW-0482">Metalloprotease</keyword>
<dbReference type="SMART" id="SM00631">
    <property type="entry name" value="Zn_pept"/>
    <property type="match status" value="2"/>
</dbReference>
<keyword evidence="13" id="KW-1015">Disulfide bond</keyword>
<gene>
    <name evidence="17" type="ORF">PLOB_00041987</name>
</gene>
<keyword evidence="4" id="KW-0121">Carboxypeptidase</keyword>
<comment type="cofactor">
    <cofactor evidence="1">
        <name>Zn(2+)</name>
        <dbReference type="ChEBI" id="CHEBI:29105"/>
    </cofactor>
</comment>
<evidence type="ECO:0000256" key="14">
    <source>
        <dbReference type="PROSITE-ProRule" id="PRU01379"/>
    </source>
</evidence>
<dbReference type="Gene3D" id="3.40.630.10">
    <property type="entry name" value="Zn peptidases"/>
    <property type="match status" value="3"/>
</dbReference>
<dbReference type="InterPro" id="IPR000834">
    <property type="entry name" value="Peptidase_M14"/>
</dbReference>
<dbReference type="Pfam" id="PF00246">
    <property type="entry name" value="Peptidase_M14"/>
    <property type="match status" value="2"/>
</dbReference>
<comment type="function">
    <text evidence="2">Extracellular metalloprotease that contributes to pathogenicity.</text>
</comment>
<protein>
    <recommendedName>
        <fullName evidence="16">Peptidase M14 domain-containing protein</fullName>
    </recommendedName>
</protein>
<evidence type="ECO:0000256" key="3">
    <source>
        <dbReference type="ARBA" id="ARBA00005988"/>
    </source>
</evidence>
<feature type="signal peptide" evidence="15">
    <location>
        <begin position="1"/>
        <end position="27"/>
    </location>
</feature>
<evidence type="ECO:0000256" key="11">
    <source>
        <dbReference type="ARBA" id="ARBA00023049"/>
    </source>
</evidence>
<evidence type="ECO:0000256" key="6">
    <source>
        <dbReference type="ARBA" id="ARBA00022723"/>
    </source>
</evidence>
<comment type="caution">
    <text evidence="17">The sequence shown here is derived from an EMBL/GenBank/DDBJ whole genome shotgun (WGS) entry which is preliminary data.</text>
</comment>
<proteinExistence type="inferred from homology"/>
<keyword evidence="6" id="KW-0479">Metal-binding</keyword>
<dbReference type="InterPro" id="IPR003146">
    <property type="entry name" value="M14A_act_pep"/>
</dbReference>
<keyword evidence="8" id="KW-0378">Hydrolase</keyword>
<keyword evidence="5" id="KW-0645">Protease</keyword>
<evidence type="ECO:0000313" key="17">
    <source>
        <dbReference type="EMBL" id="CAH3141811.1"/>
    </source>
</evidence>
<dbReference type="Pfam" id="PF02244">
    <property type="entry name" value="Propep_M14"/>
    <property type="match status" value="2"/>
</dbReference>
<dbReference type="SUPFAM" id="SSF54897">
    <property type="entry name" value="Protease propeptides/inhibitors"/>
    <property type="match status" value="2"/>
</dbReference>
<dbReference type="EMBL" id="CALNXK010000067">
    <property type="protein sequence ID" value="CAH3141811.1"/>
    <property type="molecule type" value="Genomic_DNA"/>
</dbReference>
<evidence type="ECO:0000256" key="9">
    <source>
        <dbReference type="ARBA" id="ARBA00022833"/>
    </source>
</evidence>
<feature type="active site" description="Proton donor/acceptor" evidence="14">
    <location>
        <position position="444"/>
    </location>
</feature>
<comment type="similarity">
    <text evidence="3 14">Belongs to the peptidase M14 family.</text>
</comment>
<organism evidence="17 18">
    <name type="scientific">Porites lobata</name>
    <dbReference type="NCBI Taxonomy" id="104759"/>
    <lineage>
        <taxon>Eukaryota</taxon>
        <taxon>Metazoa</taxon>
        <taxon>Cnidaria</taxon>
        <taxon>Anthozoa</taxon>
        <taxon>Hexacorallia</taxon>
        <taxon>Scleractinia</taxon>
        <taxon>Fungiina</taxon>
        <taxon>Poritidae</taxon>
        <taxon>Porites</taxon>
    </lineage>
</organism>
<feature type="active site" description="Proton donor/acceptor" evidence="14">
    <location>
        <position position="727"/>
    </location>
</feature>
<evidence type="ECO:0000313" key="18">
    <source>
        <dbReference type="Proteomes" id="UP001159405"/>
    </source>
</evidence>
<evidence type="ECO:0000256" key="8">
    <source>
        <dbReference type="ARBA" id="ARBA00022801"/>
    </source>
</evidence>
<dbReference type="PROSITE" id="PS52035">
    <property type="entry name" value="PEPTIDASE_M14"/>
    <property type="match status" value="2"/>
</dbReference>
<keyword evidence="12" id="KW-0865">Zymogen</keyword>
<evidence type="ECO:0000256" key="13">
    <source>
        <dbReference type="ARBA" id="ARBA00023157"/>
    </source>
</evidence>
<dbReference type="CDD" id="cd03860">
    <property type="entry name" value="M14_CP_A-B_like"/>
    <property type="match status" value="1"/>
</dbReference>
<feature type="domain" description="Peptidase M14" evidence="16">
    <location>
        <begin position="459"/>
        <end position="767"/>
    </location>
</feature>
<dbReference type="PANTHER" id="PTHR11705:SF143">
    <property type="entry name" value="SLL0236 PROTEIN"/>
    <property type="match status" value="1"/>
</dbReference>
<keyword evidence="7 15" id="KW-0732">Signal</keyword>
<evidence type="ECO:0000259" key="16">
    <source>
        <dbReference type="PROSITE" id="PS52035"/>
    </source>
</evidence>
<accession>A0ABN8PEM2</accession>
<reference evidence="17 18" key="1">
    <citation type="submission" date="2022-05" db="EMBL/GenBank/DDBJ databases">
        <authorList>
            <consortium name="Genoscope - CEA"/>
            <person name="William W."/>
        </authorList>
    </citation>
    <scope>NUCLEOTIDE SEQUENCE [LARGE SCALE GENOMIC DNA]</scope>
</reference>
<dbReference type="SUPFAM" id="SSF53187">
    <property type="entry name" value="Zn-dependent exopeptidases"/>
    <property type="match status" value="2"/>
</dbReference>
<evidence type="ECO:0000256" key="15">
    <source>
        <dbReference type="SAM" id="SignalP"/>
    </source>
</evidence>
<dbReference type="InterPro" id="IPR036990">
    <property type="entry name" value="M14A-like_propep"/>
</dbReference>
<evidence type="ECO:0000256" key="2">
    <source>
        <dbReference type="ARBA" id="ARBA00003091"/>
    </source>
</evidence>
<keyword evidence="10" id="KW-0843">Virulence</keyword>
<feature type="chain" id="PRO_5046255183" description="Peptidase M14 domain-containing protein" evidence="15">
    <location>
        <begin position="28"/>
        <end position="786"/>
    </location>
</feature>
<evidence type="ECO:0000256" key="7">
    <source>
        <dbReference type="ARBA" id="ARBA00022729"/>
    </source>
</evidence>
<name>A0ABN8PEM2_9CNID</name>
<keyword evidence="18" id="KW-1185">Reference proteome</keyword>
<dbReference type="PRINTS" id="PR00765">
    <property type="entry name" value="CRBOXYPTASEA"/>
</dbReference>